<dbReference type="GO" id="GO:0016787">
    <property type="term" value="F:hydrolase activity"/>
    <property type="evidence" value="ECO:0007669"/>
    <property type="project" value="UniProtKB-KW"/>
</dbReference>
<dbReference type="GO" id="GO:0008174">
    <property type="term" value="F:mRNA methyltransferase activity"/>
    <property type="evidence" value="ECO:0007669"/>
    <property type="project" value="UniProtKB-UniRule"/>
</dbReference>
<evidence type="ECO:0000256" key="3">
    <source>
        <dbReference type="ARBA" id="ARBA00020856"/>
    </source>
</evidence>
<comment type="subcellular location">
    <subcellularLocation>
        <location evidence="1">Host endoplasmic reticulum membrane</location>
        <topology evidence="1">Peripheral membrane protein</topology>
    </subcellularLocation>
</comment>
<dbReference type="GO" id="GO:0005524">
    <property type="term" value="F:ATP binding"/>
    <property type="evidence" value="ECO:0007669"/>
    <property type="project" value="UniProtKB-KW"/>
</dbReference>
<evidence type="ECO:0000259" key="9">
    <source>
        <dbReference type="PROSITE" id="PS51657"/>
    </source>
</evidence>
<evidence type="ECO:0000259" key="10">
    <source>
        <dbReference type="PROSITE" id="PS51743"/>
    </source>
</evidence>
<keyword evidence="4" id="KW-0808">Transferase</keyword>
<evidence type="ECO:0000256" key="4">
    <source>
        <dbReference type="ARBA" id="ARBA00022679"/>
    </source>
</evidence>
<evidence type="ECO:0000313" key="11">
    <source>
        <dbReference type="EMBL" id="ANE06560.1"/>
    </source>
</evidence>
<dbReference type="GO" id="GO:0003723">
    <property type="term" value="F:RNA binding"/>
    <property type="evidence" value="ECO:0007669"/>
    <property type="project" value="InterPro"/>
</dbReference>
<feature type="domain" description="(+)RNA virus helicase C-terminal" evidence="9">
    <location>
        <begin position="741"/>
        <end position="1055"/>
    </location>
</feature>
<keyword evidence="7" id="KW-0067">ATP-binding</keyword>
<feature type="domain" description="Alphavirus-like MT" evidence="10">
    <location>
        <begin position="79"/>
        <end position="267"/>
    </location>
</feature>
<dbReference type="SUPFAM" id="SSF52540">
    <property type="entry name" value="P-loop containing nucleoside triphosphate hydrolases"/>
    <property type="match status" value="1"/>
</dbReference>
<keyword evidence="5" id="KW-0547">Nucleotide-binding</keyword>
<accession>A0A172QZW2</accession>
<dbReference type="InterPro" id="IPR027417">
    <property type="entry name" value="P-loop_NTPase"/>
</dbReference>
<dbReference type="GO" id="GO:0044167">
    <property type="term" value="C:host cell endoplasmic reticulum membrane"/>
    <property type="evidence" value="ECO:0007669"/>
    <property type="project" value="UniProtKB-SubCell"/>
</dbReference>
<evidence type="ECO:0000256" key="8">
    <source>
        <dbReference type="ARBA" id="ARBA00023184"/>
    </source>
</evidence>
<dbReference type="PROSITE" id="PS51743">
    <property type="entry name" value="ALPHAVIRUS_MT"/>
    <property type="match status" value="1"/>
</dbReference>
<evidence type="ECO:0000256" key="1">
    <source>
        <dbReference type="ARBA" id="ARBA00004291"/>
    </source>
</evidence>
<protein>
    <recommendedName>
        <fullName evidence="3">Replication protein 1a</fullName>
    </recommendedName>
</protein>
<evidence type="ECO:0000256" key="2">
    <source>
        <dbReference type="ARBA" id="ARBA00010328"/>
    </source>
</evidence>
<evidence type="ECO:0000256" key="7">
    <source>
        <dbReference type="ARBA" id="ARBA00022840"/>
    </source>
</evidence>
<dbReference type="GO" id="GO:0016556">
    <property type="term" value="P:mRNA modification"/>
    <property type="evidence" value="ECO:0007669"/>
    <property type="project" value="InterPro"/>
</dbReference>
<dbReference type="GO" id="GO:0006396">
    <property type="term" value="P:RNA processing"/>
    <property type="evidence" value="ECO:0007669"/>
    <property type="project" value="InterPro"/>
</dbReference>
<evidence type="ECO:0000256" key="5">
    <source>
        <dbReference type="ARBA" id="ARBA00022741"/>
    </source>
</evidence>
<comment type="similarity">
    <text evidence="2">Belongs to the bromoviridae replication protein 1a family.</text>
</comment>
<evidence type="ECO:0000256" key="6">
    <source>
        <dbReference type="ARBA" id="ARBA00022801"/>
    </source>
</evidence>
<dbReference type="Pfam" id="PF01443">
    <property type="entry name" value="Viral_helicase1"/>
    <property type="match status" value="1"/>
</dbReference>
<dbReference type="InterPro" id="IPR002588">
    <property type="entry name" value="Alphavirus-like_MT_dom"/>
</dbReference>
<proteinExistence type="inferred from homology"/>
<dbReference type="PROSITE" id="PS51657">
    <property type="entry name" value="PSRV_HELICASE"/>
    <property type="match status" value="1"/>
</dbReference>
<reference evidence="11" key="1">
    <citation type="submission" date="2015-12" db="EMBL/GenBank/DDBJ databases">
        <title>Viruses from the cherry trees: Prune dwarf virus (PDV), Cherry leaf-roll virus (CLRV) and Cherry virus A (CVA).</title>
        <authorList>
            <person name="Lenz O."/>
            <person name="Koloniuk I."/>
            <person name="Pribylova J."/>
            <person name="Franova J."/>
            <person name="Spak J."/>
            <person name="Spakova V."/>
        </authorList>
    </citation>
    <scope>NUCLEOTIDE SEQUENCE</scope>
    <source>
        <strain evidence="11">Rannaja 46</strain>
    </source>
</reference>
<organism evidence="11">
    <name type="scientific">Prune dwarf virus</name>
    <dbReference type="NCBI Taxonomy" id="33760"/>
    <lineage>
        <taxon>Viruses</taxon>
        <taxon>Riboviria</taxon>
        <taxon>Orthornavirae</taxon>
        <taxon>Kitrinoviricota</taxon>
        <taxon>Alsuviricetes</taxon>
        <taxon>Martellivirales</taxon>
        <taxon>Bromoviridae</taxon>
        <taxon>Ilarvirus</taxon>
        <taxon>Ilarvirus PDV</taxon>
    </lineage>
</organism>
<dbReference type="EMBL" id="KU215402">
    <property type="protein sequence ID" value="ANE06560.1"/>
    <property type="molecule type" value="Genomic_RNA"/>
</dbReference>
<keyword evidence="6" id="KW-0378">Hydrolase</keyword>
<keyword evidence="8" id="KW-1038">Host endoplasmic reticulum</keyword>
<sequence>MTSSEITAANVHELLVKVLEKQCADETTTVGKTFSEKAKQSLNKTFGLHDESKQLKISFDLTAEQQTLLKRHFPGRSVIFSNSSSSSHSFAAAHRLLETDFIYQCFGNTDETILDLGGNYISHLKQRRYNVHCCCPLLDVRDCARHTERLMQYTTYKTSRPDEVHEPNFCESTFQDCSLCGKYAMAIHSTSDLPLGELCESLRKKGVMKFICSVMIDPEMYIKDRGHIDHFNVDWHVDKDKDRIYFDFVDAPCLGYDHKYSTLMEYLHYNAVDLGDAAFRVERKTDFHGVMIIDITYCSGYKPGIELNAGRSCAWLTKLKSKTLVMATDITSVVHPSLEAVSRRHILVDTKVLSRVCEASFRQYKPNVDAQSAIQSICTMLSSATNHCIINGVTMIAGTPLKLEDYVPVATTIYYRVKKIYDAIPKSLGMINNLRTTGEMLDYAAKQKGGIPDDRKLFSDYAFEPLRCLLSYIGATPTRVESYTRDDGSIEQCALYERWGNSWGLFKGFLTGYMEVEGFLVSDPQFFVPLTGVLHMKKLISDAGKVLSVKDLLEEQRALVASKVREQIVEREKAEKSRRDYEKAIIQLAAWTKAHPDAKLPKGLSMEEPLMPDIVKKVTSDEVIPDCNPYAEAISEAIDYLKSTAEISKTRLQQLGEHCRWKKYGFSTVWAGDESRRIFLPKENRWVGPTSVRQAGPKAQYERGYTVNGYVNFTWDDAGNVSDACARSLREYEIVIVDDSCVFSSVEKVVPSLEKALKMNCDFSITIMDGVAGCGKTTKIKSIASMVGDDIDLLLTSNRSSAIELKEAVEGSQLVKSRFIRTCDSYLMTNNAPKAKKMLFDECFMQHAGCIYAAATIAGVSEVVAFGDTEQIPFISRNDMFLLKHHVLKGEHVKQTITYRNPADTVYALSKFFYKKKTPVKTKRHVLRSIKVRPINALSQVEVDASAVYVTHTQAEKASLLANPSFKSCKIYTTHEVQGGSFDKVIFVRLTRTSNHLYSGKHPIMGACHGLVALSRHKSEFIYYTLAGGDNDDILLKACQYAERADDSDIVKHYV</sequence>
<dbReference type="Gene3D" id="3.40.50.300">
    <property type="entry name" value="P-loop containing nucleotide triphosphate hydrolases"/>
    <property type="match status" value="2"/>
</dbReference>
<name>A0A172QZW2_9BROM</name>
<dbReference type="Pfam" id="PF01660">
    <property type="entry name" value="Vmethyltransf"/>
    <property type="match status" value="1"/>
</dbReference>
<dbReference type="InterPro" id="IPR027351">
    <property type="entry name" value="(+)RNA_virus_helicase_core_dom"/>
</dbReference>